<dbReference type="EMBL" id="CDSF01000092">
    <property type="protein sequence ID" value="CEO99679.1"/>
    <property type="molecule type" value="Genomic_DNA"/>
</dbReference>
<gene>
    <name evidence="2" type="ORF">PBRA_007412</name>
    <name evidence="3" type="ORF">PLBR_LOCUS5207</name>
</gene>
<dbReference type="Gene3D" id="3.30.70.141">
    <property type="entry name" value="Nucleoside diphosphate kinase-like domain"/>
    <property type="match status" value="1"/>
</dbReference>
<evidence type="ECO:0000313" key="2">
    <source>
        <dbReference type="EMBL" id="CEO99679.1"/>
    </source>
</evidence>
<dbReference type="SUPFAM" id="SSF54919">
    <property type="entry name" value="Nucleoside diphosphate kinase, NDK"/>
    <property type="match status" value="1"/>
</dbReference>
<keyword evidence="4" id="KW-1185">Reference proteome</keyword>
<dbReference type="AlphaFoldDB" id="A0A0G4IX47"/>
<reference evidence="2 4" key="1">
    <citation type="submission" date="2015-02" db="EMBL/GenBank/DDBJ databases">
        <authorList>
            <person name="Chooi Y.-H."/>
        </authorList>
    </citation>
    <scope>NUCLEOTIDE SEQUENCE [LARGE SCALE GENOMIC DNA]</scope>
    <source>
        <strain evidence="2">E3</strain>
    </source>
</reference>
<feature type="region of interest" description="Disordered" evidence="1">
    <location>
        <begin position="320"/>
        <end position="366"/>
    </location>
</feature>
<evidence type="ECO:0000313" key="3">
    <source>
        <dbReference type="EMBL" id="SPQ97992.1"/>
    </source>
</evidence>
<sequence length="1118" mass="120148">MTIPWGDDRVGWPRALDGLLFDLTVTHRFDFATVARYLSKQARADATVAACAVLDPDPFTADICRVHYAALEREHQEGLLVAPAGISIFDEGNLESRLDSILEKTARAAAAPCDGSTDEDGDETDGGIFGFHDGVGEPVFNPVPCDDHHRAYRARFDTIRPGQEQDLTFVEGDDEQHEGSESCHMEVDISAHDEDDDEESFWTRARRSLKAGEFVKELRRSSQPLHDDGPMDITCVRAQSLLLGRRLPRRRRPNVAPTVAVKPIASDANVGSRANRLEINPDAIRAVSDIERWHMSHSGPETASEETAPVTFRPHQQILPQVDEHQQQEPPGTTEEGTCEGEPAPADEDESVKGAEGPEQVTRPLADADVTGERTVMTPIATLPTALWNALTSDDDDGHVEWDRYTVAVIEDDIWVRVDAIMRAFHVVGALLTVVAWRDRHTAVATMESDDEPAPVLLVAVMHAPGAACDQLADLAVPIRAIVGGPMTSSRPQHPLHLFARPVAPLAHTTSTDAVVVFTTSAPAGCVADCVRMSLDNGLDTISARTCYLTQAQVDDLSRISVHAPAPEAPAFVLLVRGHRAAAVIEDDVLGPVDPVLARLLSPGSIRARYGGADRTANVAFCTGKPTHLDWWWARRRPCRGNVNAPAVPVAFPHPIQSVHVAFDSHLTGPRTGALLDALHRRGYTLCRVGLRADPATGLPNLHVTLSKDNAGAHIENDLRRILSDSRLVGDAAGANTLGARLIPQWEANADASAGTVGTTGNLVVTDDIAVVVVHDVAALDAILRGADVDLLAITMVAPGAIGVVVCADNVRQVVASHCGTSSAQIADGLAALHQVRQHFAPGDVFCAGASLAAPASRSAANAWARISPSSPWVRRPQLSSSTPTTVDVLFTERRIVTTTVAVARERDRTLWALLRRLTSMEVSDLRVDDKGTLVARVTGRDAVHVVAQRAADDDPAVYTSATFYDAADDIARFPHATVDVSNVQSMDTDRTIVAIANLGADIVGRCLATLLTDGLRLEHARLISERHQAASCWREGGAWPRAPFLAVVVAGPSAVRRVHDMVGAQTGQAITAPPICRTRSRRFPSTLTAMFGPDVVAAPSTASQAARLIKACFQRCQ</sequence>
<reference evidence="3 5" key="2">
    <citation type="submission" date="2018-03" db="EMBL/GenBank/DDBJ databases">
        <authorList>
            <person name="Fogelqvist J."/>
        </authorList>
    </citation>
    <scope>NUCLEOTIDE SEQUENCE [LARGE SCALE GENOMIC DNA]</scope>
</reference>
<dbReference type="EMBL" id="OVEO01000008">
    <property type="protein sequence ID" value="SPQ97992.1"/>
    <property type="molecule type" value="Genomic_DNA"/>
</dbReference>
<dbReference type="InterPro" id="IPR036850">
    <property type="entry name" value="NDK-like_dom_sf"/>
</dbReference>
<evidence type="ECO:0000313" key="5">
    <source>
        <dbReference type="Proteomes" id="UP000290189"/>
    </source>
</evidence>
<dbReference type="Proteomes" id="UP000290189">
    <property type="component" value="Unassembled WGS sequence"/>
</dbReference>
<geneLocation type="mitochondrion" evidence="3"/>
<evidence type="ECO:0000313" key="4">
    <source>
        <dbReference type="Proteomes" id="UP000039324"/>
    </source>
</evidence>
<feature type="compositionally biased region" description="Low complexity" evidence="1">
    <location>
        <begin position="328"/>
        <end position="343"/>
    </location>
</feature>
<protein>
    <submittedName>
        <fullName evidence="2">Uncharacterized protein</fullName>
    </submittedName>
</protein>
<accession>A0A0G4IX47</accession>
<keyword evidence="3" id="KW-0496">Mitochondrion</keyword>
<proteinExistence type="predicted"/>
<evidence type="ECO:0000256" key="1">
    <source>
        <dbReference type="SAM" id="MobiDB-lite"/>
    </source>
</evidence>
<organism evidence="2 4">
    <name type="scientific">Plasmodiophora brassicae</name>
    <name type="common">Clubroot disease agent</name>
    <dbReference type="NCBI Taxonomy" id="37360"/>
    <lineage>
        <taxon>Eukaryota</taxon>
        <taxon>Sar</taxon>
        <taxon>Rhizaria</taxon>
        <taxon>Endomyxa</taxon>
        <taxon>Phytomyxea</taxon>
        <taxon>Plasmodiophorida</taxon>
        <taxon>Plasmodiophoridae</taxon>
        <taxon>Plasmodiophora</taxon>
    </lineage>
</organism>
<name>A0A0G4IX47_PLABS</name>
<dbReference type="Proteomes" id="UP000039324">
    <property type="component" value="Unassembled WGS sequence"/>
</dbReference>